<sequence>MMPQDKTIHDRDQVVTVAHGVFIPVKSRYTKLCECVREGSTGGHSVHSLKTPGTKSTHDGTHLSSHDSPHPRLQQAFRGSPVSPRMGRAAGNQAGTSDFLLRRVLRTALLAACLAAALGDGALLGLIAPDQRPHRPGYRLPGHLAPPATAWASARLPQAPAHVRAGRGAVPRGPLPGPLRGPPPGRDGASAPGGPGGPLLLRAARRAEDAGADTAADRTLSPACARPSSPALWLSFSPPTPRSRRPWAACPPPRAASRRCPPAVPTWPRWGSSTARGPPWTRGPGAPARPAERHKLVAVLCLVVTPVLNPLIDSLRNREVHPAARSALAGLRGSGTARG</sequence>
<accession>A0ACB0EB68</accession>
<dbReference type="EMBL" id="OX596101">
    <property type="protein sequence ID" value="CAI9697811.1"/>
    <property type="molecule type" value="Genomic_DNA"/>
</dbReference>
<organism evidence="1 2">
    <name type="scientific">Rangifer tarandus platyrhynchus</name>
    <name type="common">Svalbard reindeer</name>
    <dbReference type="NCBI Taxonomy" id="3082113"/>
    <lineage>
        <taxon>Eukaryota</taxon>
        <taxon>Metazoa</taxon>
        <taxon>Chordata</taxon>
        <taxon>Craniata</taxon>
        <taxon>Vertebrata</taxon>
        <taxon>Euteleostomi</taxon>
        <taxon>Mammalia</taxon>
        <taxon>Eutheria</taxon>
        <taxon>Laurasiatheria</taxon>
        <taxon>Artiodactyla</taxon>
        <taxon>Ruminantia</taxon>
        <taxon>Pecora</taxon>
        <taxon>Cervidae</taxon>
        <taxon>Odocoileinae</taxon>
        <taxon>Rangifer</taxon>
    </lineage>
</organism>
<gene>
    <name evidence="1" type="ORF">MRATA1EN3_LOCUS9024</name>
</gene>
<dbReference type="Proteomes" id="UP001162501">
    <property type="component" value="Chromosome 17"/>
</dbReference>
<name>A0ACB0EB68_RANTA</name>
<evidence type="ECO:0000313" key="1">
    <source>
        <dbReference type="EMBL" id="CAI9697811.1"/>
    </source>
</evidence>
<evidence type="ECO:0000313" key="2">
    <source>
        <dbReference type="Proteomes" id="UP001162501"/>
    </source>
</evidence>
<reference evidence="1" key="1">
    <citation type="submission" date="2023-05" db="EMBL/GenBank/DDBJ databases">
        <authorList>
            <consortium name="ELIXIR-Norway"/>
        </authorList>
    </citation>
    <scope>NUCLEOTIDE SEQUENCE</scope>
</reference>
<proteinExistence type="predicted"/>
<protein>
    <submittedName>
        <fullName evidence="1">Uncharacterized protein</fullName>
    </submittedName>
</protein>